<dbReference type="InterPro" id="IPR036397">
    <property type="entry name" value="RNaseH_sf"/>
</dbReference>
<dbReference type="STRING" id="646526.A0A1W0E8G2"/>
<proteinExistence type="predicted"/>
<dbReference type="InterPro" id="IPR038717">
    <property type="entry name" value="Tc1-like_DDE_dom"/>
</dbReference>
<evidence type="ECO:0000313" key="3">
    <source>
        <dbReference type="EMBL" id="OQS55449.1"/>
    </source>
</evidence>
<gene>
    <name evidence="3" type="ORF">EHP00_2572</name>
</gene>
<organism evidence="3 4">
    <name type="scientific">Ecytonucleospora hepatopenaei</name>
    <dbReference type="NCBI Taxonomy" id="646526"/>
    <lineage>
        <taxon>Eukaryota</taxon>
        <taxon>Fungi</taxon>
        <taxon>Fungi incertae sedis</taxon>
        <taxon>Microsporidia</taxon>
        <taxon>Enterocytozoonidae</taxon>
        <taxon>Ecytonucleospora</taxon>
    </lineage>
</organism>
<dbReference type="SUPFAM" id="SSF46689">
    <property type="entry name" value="Homeodomain-like"/>
    <property type="match status" value="1"/>
</dbReference>
<dbReference type="Proteomes" id="UP000192758">
    <property type="component" value="Unassembled WGS sequence"/>
</dbReference>
<evidence type="ECO:0008006" key="5">
    <source>
        <dbReference type="Google" id="ProtNLM"/>
    </source>
</evidence>
<dbReference type="Pfam" id="PF01498">
    <property type="entry name" value="HTH_Tnp_Tc3_2"/>
    <property type="match status" value="1"/>
</dbReference>
<dbReference type="PANTHER" id="PTHR23022">
    <property type="entry name" value="TRANSPOSABLE ELEMENT-RELATED"/>
    <property type="match status" value="1"/>
</dbReference>
<evidence type="ECO:0000313" key="4">
    <source>
        <dbReference type="Proteomes" id="UP000192758"/>
    </source>
</evidence>
<evidence type="ECO:0000259" key="2">
    <source>
        <dbReference type="Pfam" id="PF13358"/>
    </source>
</evidence>
<reference evidence="3 4" key="1">
    <citation type="journal article" date="2017" name="Environ. Microbiol.">
        <title>Decay of the glycolytic pathway and adaptation to intranuclear parasitism within Enterocytozoonidae microsporidia.</title>
        <authorList>
            <person name="Wiredu Boakye D."/>
            <person name="Jaroenlak P."/>
            <person name="Prachumwat A."/>
            <person name="Williams T.A."/>
            <person name="Bateman K.S."/>
            <person name="Itsathitphaisarn O."/>
            <person name="Sritunyalucksana K."/>
            <person name="Paszkiewicz K.H."/>
            <person name="Moore K.A."/>
            <person name="Stentiford G.D."/>
            <person name="Williams B.A."/>
        </authorList>
    </citation>
    <scope>NUCLEOTIDE SEQUENCE [LARGE SCALE GENOMIC DNA]</scope>
    <source>
        <strain evidence="3 4">TH1</strain>
    </source>
</reference>
<dbReference type="Pfam" id="PF13358">
    <property type="entry name" value="DDE_3"/>
    <property type="match status" value="1"/>
</dbReference>
<accession>A0A1W0E8G2</accession>
<dbReference type="PANTHER" id="PTHR23022:SF129">
    <property type="entry name" value="TRANSPOSABLE ELEMENT TC3 TRANSPOSASE"/>
    <property type="match status" value="1"/>
</dbReference>
<dbReference type="InterPro" id="IPR009057">
    <property type="entry name" value="Homeodomain-like_sf"/>
</dbReference>
<sequence length="330" mass="38535">MPTKKNLSENEKKLIFKYKDEKLPMAQIIRLTGKSKSTIHRIWAQKEVKPPAPRPGRPPLLKGRLLKMVIKKSKGERITCRKIIGELNLNVSHDTVSRALRKNDERSWDKMKPSPHLTEEKKKIRFQWATDRIFWKEEWEKVIFSDEKKFNLDGPDGLNYYWHDKSLPVKTFSKRQCGGGSVMVWAAFTAQGTLHLEFIEGTMTSGSYKKLMERIIVPFVLNSDENFIYQQDNASVHVNGEMRGFFEGKGVPVLDWPSCSPDLNPMENLWGWIVQKVYDQCISYRSKKDLKNAILDTWRNIPLNLLKKYYVSMQKRCHGIIKSLGERINY</sequence>
<dbReference type="EMBL" id="MNPJ01000009">
    <property type="protein sequence ID" value="OQS55449.1"/>
    <property type="molecule type" value="Genomic_DNA"/>
</dbReference>
<dbReference type="OrthoDB" id="2193888at2759"/>
<dbReference type="InterPro" id="IPR052338">
    <property type="entry name" value="Transposase_5"/>
</dbReference>
<comment type="caution">
    <text evidence="3">The sequence shown here is derived from an EMBL/GenBank/DDBJ whole genome shotgun (WGS) entry which is preliminary data.</text>
</comment>
<dbReference type="InterPro" id="IPR002492">
    <property type="entry name" value="Transposase_Tc1-like"/>
</dbReference>
<dbReference type="Gene3D" id="1.10.10.10">
    <property type="entry name" value="Winged helix-like DNA-binding domain superfamily/Winged helix DNA-binding domain"/>
    <property type="match status" value="1"/>
</dbReference>
<feature type="domain" description="Tc1-like transposase DDE" evidence="2">
    <location>
        <begin position="142"/>
        <end position="290"/>
    </location>
</feature>
<evidence type="ECO:0000259" key="1">
    <source>
        <dbReference type="Pfam" id="PF01498"/>
    </source>
</evidence>
<feature type="domain" description="Transposase Tc1-like" evidence="1">
    <location>
        <begin position="77"/>
        <end position="131"/>
    </location>
</feature>
<protein>
    <recommendedName>
        <fullName evidence="5">Tc3a</fullName>
    </recommendedName>
</protein>
<dbReference type="Gene3D" id="3.30.420.10">
    <property type="entry name" value="Ribonuclease H-like superfamily/Ribonuclease H"/>
    <property type="match status" value="1"/>
</dbReference>
<dbReference type="InterPro" id="IPR036388">
    <property type="entry name" value="WH-like_DNA-bd_sf"/>
</dbReference>
<dbReference type="GO" id="GO:0003677">
    <property type="term" value="F:DNA binding"/>
    <property type="evidence" value="ECO:0007669"/>
    <property type="project" value="InterPro"/>
</dbReference>
<dbReference type="GO" id="GO:0006313">
    <property type="term" value="P:DNA transposition"/>
    <property type="evidence" value="ECO:0007669"/>
    <property type="project" value="InterPro"/>
</dbReference>
<dbReference type="AlphaFoldDB" id="A0A1W0E8G2"/>
<dbReference type="GO" id="GO:0015074">
    <property type="term" value="P:DNA integration"/>
    <property type="evidence" value="ECO:0007669"/>
    <property type="project" value="InterPro"/>
</dbReference>
<name>A0A1W0E8G2_9MICR</name>
<dbReference type="VEuPathDB" id="MicrosporidiaDB:EHP00_2572"/>
<keyword evidence="4" id="KW-1185">Reference proteome</keyword>